<dbReference type="PROSITE" id="PS50234">
    <property type="entry name" value="VWFA"/>
    <property type="match status" value="1"/>
</dbReference>
<evidence type="ECO:0000256" key="4">
    <source>
        <dbReference type="ARBA" id="ARBA00022679"/>
    </source>
</evidence>
<dbReference type="Pfam" id="PF25106">
    <property type="entry name" value="VWA_4"/>
    <property type="match status" value="1"/>
</dbReference>
<dbReference type="InterPro" id="IPR004166">
    <property type="entry name" value="a-kinase_dom"/>
</dbReference>
<dbReference type="InterPro" id="IPR052969">
    <property type="entry name" value="Thr-specific_kinase-like"/>
</dbReference>
<keyword evidence="4" id="KW-0808">Transferase</keyword>
<comment type="caution">
    <text evidence="9">The sequence shown here is derived from an EMBL/GenBank/DDBJ whole genome shotgun (WGS) entry which is preliminary data.</text>
</comment>
<dbReference type="Gene3D" id="3.40.50.410">
    <property type="entry name" value="von Willebrand factor, type A domain"/>
    <property type="match status" value="1"/>
</dbReference>
<dbReference type="InterPro" id="IPR002035">
    <property type="entry name" value="VWF_A"/>
</dbReference>
<evidence type="ECO:0000259" key="8">
    <source>
        <dbReference type="PROSITE" id="PS51158"/>
    </source>
</evidence>
<dbReference type="CDD" id="cd00198">
    <property type="entry name" value="vWFA"/>
    <property type="match status" value="1"/>
</dbReference>
<keyword evidence="5" id="KW-0732">Signal</keyword>
<dbReference type="Gene3D" id="3.20.200.10">
    <property type="entry name" value="MHCK/EF2 kinase"/>
    <property type="match status" value="1"/>
</dbReference>
<dbReference type="SMART" id="SM00811">
    <property type="entry name" value="Alpha_kinase"/>
    <property type="match status" value="1"/>
</dbReference>
<keyword evidence="3" id="KW-0723">Serine/threonine-protein kinase</keyword>
<keyword evidence="2" id="KW-0964">Secreted</keyword>
<dbReference type="PANTHER" id="PTHR47763:SF4">
    <property type="entry name" value="ALPHA-PROTEIN KINASE VWKA"/>
    <property type="match status" value="1"/>
</dbReference>
<dbReference type="Proteomes" id="UP001174997">
    <property type="component" value="Unassembled WGS sequence"/>
</dbReference>
<evidence type="ECO:0000256" key="2">
    <source>
        <dbReference type="ARBA" id="ARBA00022525"/>
    </source>
</evidence>
<organism evidence="9 10">
    <name type="scientific">Cercophora samala</name>
    <dbReference type="NCBI Taxonomy" id="330535"/>
    <lineage>
        <taxon>Eukaryota</taxon>
        <taxon>Fungi</taxon>
        <taxon>Dikarya</taxon>
        <taxon>Ascomycota</taxon>
        <taxon>Pezizomycotina</taxon>
        <taxon>Sordariomycetes</taxon>
        <taxon>Sordariomycetidae</taxon>
        <taxon>Sordariales</taxon>
        <taxon>Lasiosphaeriaceae</taxon>
        <taxon>Cercophora</taxon>
    </lineage>
</organism>
<keyword evidence="6" id="KW-0418">Kinase</keyword>
<protein>
    <recommendedName>
        <fullName evidence="11">Alpha-type protein kinase domain-containing protein</fullName>
    </recommendedName>
</protein>
<evidence type="ECO:0000256" key="3">
    <source>
        <dbReference type="ARBA" id="ARBA00022527"/>
    </source>
</evidence>
<evidence type="ECO:0000256" key="5">
    <source>
        <dbReference type="ARBA" id="ARBA00022729"/>
    </source>
</evidence>
<dbReference type="GO" id="GO:0005524">
    <property type="term" value="F:ATP binding"/>
    <property type="evidence" value="ECO:0007669"/>
    <property type="project" value="InterPro"/>
</dbReference>
<feature type="domain" description="VWFA" evidence="7">
    <location>
        <begin position="58"/>
        <end position="265"/>
    </location>
</feature>
<evidence type="ECO:0000313" key="10">
    <source>
        <dbReference type="Proteomes" id="UP001174997"/>
    </source>
</evidence>
<proteinExistence type="predicted"/>
<reference evidence="9" key="1">
    <citation type="submission" date="2023-06" db="EMBL/GenBank/DDBJ databases">
        <title>Genome-scale phylogeny and comparative genomics of the fungal order Sordariales.</title>
        <authorList>
            <consortium name="Lawrence Berkeley National Laboratory"/>
            <person name="Hensen N."/>
            <person name="Bonometti L."/>
            <person name="Westerberg I."/>
            <person name="Brannstrom I.O."/>
            <person name="Guillou S."/>
            <person name="Cros-Aarteil S."/>
            <person name="Calhoun S."/>
            <person name="Haridas S."/>
            <person name="Kuo A."/>
            <person name="Mondo S."/>
            <person name="Pangilinan J."/>
            <person name="Riley R."/>
            <person name="Labutti K."/>
            <person name="Andreopoulos B."/>
            <person name="Lipzen A."/>
            <person name="Chen C."/>
            <person name="Yanf M."/>
            <person name="Daum C."/>
            <person name="Ng V."/>
            <person name="Clum A."/>
            <person name="Steindorff A."/>
            <person name="Ohm R."/>
            <person name="Martin F."/>
            <person name="Silar P."/>
            <person name="Natvig D."/>
            <person name="Lalanne C."/>
            <person name="Gautier V."/>
            <person name="Ament-Velasquez S.L."/>
            <person name="Kruys A."/>
            <person name="Hutchinson M.I."/>
            <person name="Powell A.J."/>
            <person name="Barry K."/>
            <person name="Miller A.N."/>
            <person name="Grigoriev I.V."/>
            <person name="Debuchy R."/>
            <person name="Gladieux P."/>
            <person name="Thoren M.H."/>
            <person name="Johannesson H."/>
        </authorList>
    </citation>
    <scope>NUCLEOTIDE SEQUENCE</scope>
    <source>
        <strain evidence="9">CBS 307.81</strain>
    </source>
</reference>
<dbReference type="CDD" id="cd04515">
    <property type="entry name" value="Alpha_kinase"/>
    <property type="match status" value="1"/>
</dbReference>
<gene>
    <name evidence="9" type="ORF">QBC41DRAFT_386492</name>
</gene>
<evidence type="ECO:0000256" key="1">
    <source>
        <dbReference type="ARBA" id="ARBA00004613"/>
    </source>
</evidence>
<dbReference type="InterPro" id="IPR011009">
    <property type="entry name" value="Kinase-like_dom_sf"/>
</dbReference>
<dbReference type="AlphaFoldDB" id="A0AA39YKP7"/>
<dbReference type="InterPro" id="IPR036465">
    <property type="entry name" value="vWFA_dom_sf"/>
</dbReference>
<evidence type="ECO:0000259" key="7">
    <source>
        <dbReference type="PROSITE" id="PS50234"/>
    </source>
</evidence>
<comment type="subcellular location">
    <subcellularLocation>
        <location evidence="1">Secreted</location>
    </subcellularLocation>
</comment>
<dbReference type="SUPFAM" id="SSF56112">
    <property type="entry name" value="Protein kinase-like (PK-like)"/>
    <property type="match status" value="1"/>
</dbReference>
<accession>A0AA39YKP7</accession>
<evidence type="ECO:0008006" key="11">
    <source>
        <dbReference type="Google" id="ProtNLM"/>
    </source>
</evidence>
<name>A0AA39YKP7_9PEZI</name>
<evidence type="ECO:0000313" key="9">
    <source>
        <dbReference type="EMBL" id="KAK0654343.1"/>
    </source>
</evidence>
<feature type="non-terminal residue" evidence="9">
    <location>
        <position position="1"/>
    </location>
</feature>
<dbReference type="Gene3D" id="3.30.200.20">
    <property type="entry name" value="Phosphorylase Kinase, domain 1"/>
    <property type="match status" value="1"/>
</dbReference>
<sequence>NLKRISRRLKREARLSLSTEESKRRLADLEMQLSRSHKVAIGQMPKVEGHFAKACATDLLFLIDTTYSMSPYIEAAKNQVSTIVQELNAAFFHKATLQVAIVGYKDHGDNPHLQALDFTSDIGEVVAFLASLSAKGGGDVPEDVLGALQGALGASWKSQNRCIIHITDAPAHGRTLHDFSDLQDRYAEPGSEPHGLTHSSILQQMIDKNIHYSLLRINNSTDRMAYAFYQAYAPFSTDSSLLVSNKYAVDCRRPLPASPVTRQNVKLLELELGVSYHSLCKLVVQSVTLSVTNSATVHPCADSGFTVTPARRSLLFSSTNTARRVPVSLSSNLETGPPQWETPGWLNEKTKFVAYSTEVLAHDDRMLDKMLDSHTSFNFQCTDLVVSMRKTPFSKGAMRSAFYARSGVSRRKLVVKTYLRQGKTFMHLIDDMLAQALCKAFALEFNTMLPEQYSLDFIVVTCLTRLSDAGEGDAQCMSLEPLIKGEYTKYNSNNGWVNKGKPDHPIFQAAQAFSHFTFERSRGNFMVTDLQGVGRVLTDPALQTLDRGYLPLSGGNLSIDGFYWFFSTHECNSVCSQLGLLSTRDMFVTGDWQFREDWPTRHEATNMLVCCSNKLCSRIVRTSQAGTSDDFPGYRWCRECWGELEATKAMMICTAPGTRSHQFEYSRFFYESQGQPLPRLCPKHREGGDDSWGSSASTWNGEEDTITCKFLDECTDMECCYAHPS</sequence>
<keyword evidence="10" id="KW-1185">Reference proteome</keyword>
<feature type="domain" description="Alpha-type protein kinase" evidence="8">
    <location>
        <begin position="369"/>
        <end position="583"/>
    </location>
</feature>
<dbReference type="Pfam" id="PF02816">
    <property type="entry name" value="Alpha_kinase"/>
    <property type="match status" value="1"/>
</dbReference>
<dbReference type="SUPFAM" id="SSF53300">
    <property type="entry name" value="vWA-like"/>
    <property type="match status" value="1"/>
</dbReference>
<dbReference type="PANTHER" id="PTHR47763">
    <property type="entry name" value="ALPHA-PROTEIN KINASE VWKA"/>
    <property type="match status" value="1"/>
</dbReference>
<feature type="non-terminal residue" evidence="9">
    <location>
        <position position="725"/>
    </location>
</feature>
<dbReference type="InterPro" id="IPR056861">
    <property type="entry name" value="HMCN1-like_VWA"/>
</dbReference>
<evidence type="ECO:0000256" key="6">
    <source>
        <dbReference type="ARBA" id="ARBA00022777"/>
    </source>
</evidence>
<dbReference type="EMBL" id="JAULSY010000220">
    <property type="protein sequence ID" value="KAK0654343.1"/>
    <property type="molecule type" value="Genomic_DNA"/>
</dbReference>
<dbReference type="PROSITE" id="PS51158">
    <property type="entry name" value="ALPHA_KINASE"/>
    <property type="match status" value="1"/>
</dbReference>
<dbReference type="GO" id="GO:0004674">
    <property type="term" value="F:protein serine/threonine kinase activity"/>
    <property type="evidence" value="ECO:0007669"/>
    <property type="project" value="UniProtKB-KW"/>
</dbReference>